<dbReference type="OrthoDB" id="7013020at2"/>
<evidence type="ECO:0000256" key="4">
    <source>
        <dbReference type="ARBA" id="ARBA00023186"/>
    </source>
</evidence>
<keyword evidence="7" id="KW-0966">Cell projection</keyword>
<keyword evidence="2" id="KW-0963">Cytoplasm</keyword>
<evidence type="ECO:0000256" key="1">
    <source>
        <dbReference type="ARBA" id="ARBA00004514"/>
    </source>
</evidence>
<name>A0A2T5P6D0_9PSED</name>
<dbReference type="Proteomes" id="UP000244064">
    <property type="component" value="Unassembled WGS sequence"/>
</dbReference>
<keyword evidence="4" id="KW-0143">Chaperone</keyword>
<keyword evidence="6" id="KW-0175">Coiled coil</keyword>
<proteinExistence type="predicted"/>
<reference evidence="7 8" key="1">
    <citation type="submission" date="2018-04" db="EMBL/GenBank/DDBJ databases">
        <title>Pseudomonas sp. nov., isolated from mangrove soil.</title>
        <authorList>
            <person name="Chen C."/>
        </authorList>
    </citation>
    <scope>NUCLEOTIDE SEQUENCE [LARGE SCALE GENOMIC DNA]</scope>
    <source>
        <strain evidence="7 8">TC-11</strain>
    </source>
</reference>
<comment type="caution">
    <text evidence="7">The sequence shown here is derived from an EMBL/GenBank/DDBJ whole genome shotgun (WGS) entry which is preliminary data.</text>
</comment>
<accession>A0A2T5P6D0</accession>
<evidence type="ECO:0000256" key="3">
    <source>
        <dbReference type="ARBA" id="ARBA00022795"/>
    </source>
</evidence>
<dbReference type="InterPro" id="IPR008622">
    <property type="entry name" value="FliT"/>
</dbReference>
<dbReference type="Gene3D" id="1.20.58.380">
    <property type="entry name" value="Flagellar protein flit"/>
    <property type="match status" value="1"/>
</dbReference>
<evidence type="ECO:0000313" key="8">
    <source>
        <dbReference type="Proteomes" id="UP000244064"/>
    </source>
</evidence>
<comment type="subcellular location">
    <subcellularLocation>
        <location evidence="1">Cytoplasm</location>
        <location evidence="1">Cytosol</location>
    </subcellularLocation>
</comment>
<keyword evidence="3" id="KW-1005">Bacterial flagellum biogenesis</keyword>
<dbReference type="GO" id="GO:0044781">
    <property type="term" value="P:bacterial-type flagellum organization"/>
    <property type="evidence" value="ECO:0007669"/>
    <property type="project" value="UniProtKB-KW"/>
</dbReference>
<keyword evidence="7" id="KW-0282">Flagellum</keyword>
<protein>
    <recommendedName>
        <fullName evidence="5">Flagellar protein FliT</fullName>
    </recommendedName>
</protein>
<keyword evidence="7" id="KW-0969">Cilium</keyword>
<evidence type="ECO:0000256" key="2">
    <source>
        <dbReference type="ARBA" id="ARBA00022490"/>
    </source>
</evidence>
<dbReference type="AlphaFoldDB" id="A0A2T5P6D0"/>
<organism evidence="7 8">
    <name type="scientific">Pseudomonas mangrovi</name>
    <dbReference type="NCBI Taxonomy" id="2161748"/>
    <lineage>
        <taxon>Bacteria</taxon>
        <taxon>Pseudomonadati</taxon>
        <taxon>Pseudomonadota</taxon>
        <taxon>Gammaproteobacteria</taxon>
        <taxon>Pseudomonadales</taxon>
        <taxon>Pseudomonadaceae</taxon>
        <taxon>Pseudomonas</taxon>
    </lineage>
</organism>
<evidence type="ECO:0000256" key="6">
    <source>
        <dbReference type="SAM" id="Coils"/>
    </source>
</evidence>
<dbReference type="RefSeq" id="WP_108107717.1">
    <property type="nucleotide sequence ID" value="NZ_QASN01000020.1"/>
</dbReference>
<sequence>MSASVQLLESTGSALREALKRHDWTVIGELDHQCRQAVEAAMVEASRDESQLRENLQTLLDLYRELVQVCQEEQQKLAAELIQTHNARQGAQVYQLFS</sequence>
<evidence type="ECO:0000313" key="7">
    <source>
        <dbReference type="EMBL" id="PTU73273.1"/>
    </source>
</evidence>
<dbReference type="Pfam" id="PF05400">
    <property type="entry name" value="FliT"/>
    <property type="match status" value="1"/>
</dbReference>
<keyword evidence="8" id="KW-1185">Reference proteome</keyword>
<feature type="coiled-coil region" evidence="6">
    <location>
        <begin position="35"/>
        <end position="73"/>
    </location>
</feature>
<dbReference type="EMBL" id="QASN01000020">
    <property type="protein sequence ID" value="PTU73273.1"/>
    <property type="molecule type" value="Genomic_DNA"/>
</dbReference>
<evidence type="ECO:0000256" key="5">
    <source>
        <dbReference type="ARBA" id="ARBA00093797"/>
    </source>
</evidence>
<gene>
    <name evidence="7" type="ORF">DBO85_13080</name>
</gene>